<dbReference type="GO" id="GO:0042803">
    <property type="term" value="F:protein homodimerization activity"/>
    <property type="evidence" value="ECO:0007669"/>
    <property type="project" value="InterPro"/>
</dbReference>
<dbReference type="Pfam" id="PF01025">
    <property type="entry name" value="GrpE"/>
    <property type="match status" value="1"/>
</dbReference>
<evidence type="ECO:0000256" key="1">
    <source>
        <dbReference type="ARBA" id="ARBA00009054"/>
    </source>
</evidence>
<dbReference type="FunFam" id="2.30.22.10:FF:000002">
    <property type="entry name" value="GrpE protein homolog"/>
    <property type="match status" value="1"/>
</dbReference>
<proteinExistence type="inferred from homology"/>
<feature type="region of interest" description="Disordered" evidence="8">
    <location>
        <begin position="184"/>
        <end position="207"/>
    </location>
</feature>
<evidence type="ECO:0000256" key="5">
    <source>
        <dbReference type="RuleBase" id="RU000639"/>
    </source>
</evidence>
<dbReference type="CDD" id="cd00446">
    <property type="entry name" value="GrpE"/>
    <property type="match status" value="1"/>
</dbReference>
<dbReference type="InterPro" id="IPR000740">
    <property type="entry name" value="GrpE"/>
</dbReference>
<evidence type="ECO:0000256" key="2">
    <source>
        <dbReference type="ARBA" id="ARBA00023016"/>
    </source>
</evidence>
<feature type="coiled-coil region" evidence="7">
    <location>
        <begin position="34"/>
        <end position="72"/>
    </location>
</feature>
<evidence type="ECO:0000256" key="8">
    <source>
        <dbReference type="SAM" id="MobiDB-lite"/>
    </source>
</evidence>
<evidence type="ECO:0000256" key="7">
    <source>
        <dbReference type="SAM" id="Coils"/>
    </source>
</evidence>
<dbReference type="Gene3D" id="3.90.20.20">
    <property type="match status" value="1"/>
</dbReference>
<comment type="subunit">
    <text evidence="4">Homodimer.</text>
</comment>
<feature type="compositionally biased region" description="Low complexity" evidence="8">
    <location>
        <begin position="15"/>
        <end position="33"/>
    </location>
</feature>
<sequence length="207" mass="22244">MNPNDTENQNMNPQAETANGAENEAAAASQADPVAVLEAEKADLKDKLLRLMADMENLRRRTERELADARTYAVSNFARDMLNVADNVRRAIESIPDEARTSAEGAFKGFIEGIDLTERDLLNTLERHGVKKLDPHGQKFDPNVHQAMFEVPNPDVPSGTVVQVVQSGYVIGDRVLRPALVGVAKGGPKAPANGAGSEDADNPSSAS</sequence>
<reference evidence="9 10" key="1">
    <citation type="submission" date="2019-12" db="EMBL/GenBank/DDBJ databases">
        <authorList>
            <person name="Yuan C.-G."/>
        </authorList>
    </citation>
    <scope>NUCLEOTIDE SEQUENCE [LARGE SCALE GENOMIC DNA]</scope>
    <source>
        <strain evidence="9 10">KCTC 23863</strain>
    </source>
</reference>
<evidence type="ECO:0000313" key="10">
    <source>
        <dbReference type="Proteomes" id="UP000436483"/>
    </source>
</evidence>
<feature type="region of interest" description="Disordered" evidence="8">
    <location>
        <begin position="1"/>
        <end position="33"/>
    </location>
</feature>
<dbReference type="PANTHER" id="PTHR21237:SF23">
    <property type="entry name" value="GRPE PROTEIN HOMOLOG, MITOCHONDRIAL"/>
    <property type="match status" value="1"/>
</dbReference>
<dbReference type="HAMAP" id="MF_01151">
    <property type="entry name" value="GrpE"/>
    <property type="match status" value="1"/>
</dbReference>
<name>A0A7X3MQS0_9HYPH</name>
<evidence type="ECO:0000256" key="3">
    <source>
        <dbReference type="ARBA" id="ARBA00023186"/>
    </source>
</evidence>
<dbReference type="EMBL" id="WURB01000005">
    <property type="protein sequence ID" value="MXQ11529.1"/>
    <property type="molecule type" value="Genomic_DNA"/>
</dbReference>
<dbReference type="Proteomes" id="UP000436483">
    <property type="component" value="Unassembled WGS sequence"/>
</dbReference>
<organism evidence="9 10">
    <name type="scientific">Microvirga makkahensis</name>
    <dbReference type="NCBI Taxonomy" id="1128670"/>
    <lineage>
        <taxon>Bacteria</taxon>
        <taxon>Pseudomonadati</taxon>
        <taxon>Pseudomonadota</taxon>
        <taxon>Alphaproteobacteria</taxon>
        <taxon>Hyphomicrobiales</taxon>
        <taxon>Methylobacteriaceae</taxon>
        <taxon>Microvirga</taxon>
    </lineage>
</organism>
<feature type="compositionally biased region" description="Low complexity" evidence="8">
    <location>
        <begin position="184"/>
        <end position="196"/>
    </location>
</feature>
<comment type="function">
    <text evidence="4 5">Participates actively in the response to hyperosmotic and heat shock by preventing the aggregation of stress-denatured proteins, in association with DnaK and GrpE. It is the nucleotide exchange factor for DnaK and may function as a thermosensor. Unfolded proteins bind initially to DnaJ; upon interaction with the DnaJ-bound protein, DnaK hydrolyzes its bound ATP, resulting in the formation of a stable complex. GrpE releases ADP from DnaK; ATP binding to DnaK triggers the release of the substrate protein, thus completing the reaction cycle. Several rounds of ATP-dependent interactions between DnaJ, DnaK and GrpE are required for fully efficient folding.</text>
</comment>
<dbReference type="SUPFAM" id="SSF51064">
    <property type="entry name" value="Head domain of nucleotide exchange factor GrpE"/>
    <property type="match status" value="1"/>
</dbReference>
<evidence type="ECO:0000313" key="9">
    <source>
        <dbReference type="EMBL" id="MXQ11529.1"/>
    </source>
</evidence>
<dbReference type="PROSITE" id="PS01071">
    <property type="entry name" value="GRPE"/>
    <property type="match status" value="1"/>
</dbReference>
<keyword evidence="4" id="KW-0963">Cytoplasm</keyword>
<reference evidence="9 10" key="2">
    <citation type="submission" date="2020-01" db="EMBL/GenBank/DDBJ databases">
        <title>Microvirga sp. nov., an arsenate reduction bacterium isolated from Tibet hotspring sediments.</title>
        <authorList>
            <person name="Xian W.-D."/>
            <person name="Li W.-J."/>
        </authorList>
    </citation>
    <scope>NUCLEOTIDE SEQUENCE [LARGE SCALE GENOMIC DNA]</scope>
    <source>
        <strain evidence="9 10">KCTC 23863</strain>
    </source>
</reference>
<dbReference type="PRINTS" id="PR00773">
    <property type="entry name" value="GRPEPROTEIN"/>
</dbReference>
<comment type="subcellular location">
    <subcellularLocation>
        <location evidence="4">Cytoplasm</location>
    </subcellularLocation>
</comment>
<dbReference type="NCBIfam" id="NF010738">
    <property type="entry name" value="PRK14140.1"/>
    <property type="match status" value="1"/>
</dbReference>
<evidence type="ECO:0000256" key="4">
    <source>
        <dbReference type="HAMAP-Rule" id="MF_01151"/>
    </source>
</evidence>
<comment type="caution">
    <text evidence="9">The sequence shown here is derived from an EMBL/GenBank/DDBJ whole genome shotgun (WGS) entry which is preliminary data.</text>
</comment>
<dbReference type="GO" id="GO:0051087">
    <property type="term" value="F:protein-folding chaperone binding"/>
    <property type="evidence" value="ECO:0007669"/>
    <property type="project" value="InterPro"/>
</dbReference>
<keyword evidence="3 4" id="KW-0143">Chaperone</keyword>
<dbReference type="InterPro" id="IPR013805">
    <property type="entry name" value="GrpE_CC"/>
</dbReference>
<dbReference type="GO" id="GO:0051082">
    <property type="term" value="F:unfolded protein binding"/>
    <property type="evidence" value="ECO:0007669"/>
    <property type="project" value="TreeGrafter"/>
</dbReference>
<dbReference type="OrthoDB" id="9789811at2"/>
<dbReference type="NCBIfam" id="NF010739">
    <property type="entry name" value="PRK14141.1"/>
    <property type="match status" value="1"/>
</dbReference>
<keyword evidence="2 4" id="KW-0346">Stress response</keyword>
<protein>
    <recommendedName>
        <fullName evidence="4 5">Protein GrpE</fullName>
    </recommendedName>
    <alternativeName>
        <fullName evidence="4">HSP-70 cofactor</fullName>
    </alternativeName>
</protein>
<accession>A0A7X3MQS0</accession>
<gene>
    <name evidence="4 9" type="primary">grpE</name>
    <name evidence="9" type="ORF">GR328_08670</name>
</gene>
<dbReference type="AlphaFoldDB" id="A0A7X3MQS0"/>
<evidence type="ECO:0000256" key="6">
    <source>
        <dbReference type="RuleBase" id="RU004478"/>
    </source>
</evidence>
<keyword evidence="10" id="KW-1185">Reference proteome</keyword>
<dbReference type="PANTHER" id="PTHR21237">
    <property type="entry name" value="GRPE PROTEIN"/>
    <property type="match status" value="1"/>
</dbReference>
<comment type="similarity">
    <text evidence="1 4 6">Belongs to the GrpE family.</text>
</comment>
<dbReference type="SUPFAM" id="SSF58014">
    <property type="entry name" value="Coiled-coil domain of nucleotide exchange factor GrpE"/>
    <property type="match status" value="1"/>
</dbReference>
<dbReference type="InterPro" id="IPR009012">
    <property type="entry name" value="GrpE_head"/>
</dbReference>
<dbReference type="GO" id="GO:0006457">
    <property type="term" value="P:protein folding"/>
    <property type="evidence" value="ECO:0007669"/>
    <property type="project" value="InterPro"/>
</dbReference>
<feature type="compositionally biased region" description="Polar residues" evidence="8">
    <location>
        <begin position="1"/>
        <end position="14"/>
    </location>
</feature>
<dbReference type="RefSeq" id="WP_160884127.1">
    <property type="nucleotide sequence ID" value="NZ_WURB01000005.1"/>
</dbReference>
<dbReference type="GO" id="GO:0005737">
    <property type="term" value="C:cytoplasm"/>
    <property type="evidence" value="ECO:0007669"/>
    <property type="project" value="UniProtKB-SubCell"/>
</dbReference>
<keyword evidence="7" id="KW-0175">Coiled coil</keyword>
<dbReference type="Gene3D" id="2.30.22.10">
    <property type="entry name" value="Head domain of nucleotide exchange factor GrpE"/>
    <property type="match status" value="1"/>
</dbReference>
<dbReference type="GO" id="GO:0000774">
    <property type="term" value="F:adenyl-nucleotide exchange factor activity"/>
    <property type="evidence" value="ECO:0007669"/>
    <property type="project" value="InterPro"/>
</dbReference>